<reference evidence="2" key="3">
    <citation type="submission" date="2025-09" db="UniProtKB">
        <authorList>
            <consortium name="Ensembl"/>
        </authorList>
    </citation>
    <scope>IDENTIFICATION</scope>
</reference>
<name>A0A4W5M229_9TELE</name>
<dbReference type="PANTHER" id="PTHR31139:SF4">
    <property type="entry name" value="ECTOPIC P GRANULES PROTEIN 5 HOMOLOG"/>
    <property type="match status" value="1"/>
</dbReference>
<organism evidence="2 3">
    <name type="scientific">Hucho hucho</name>
    <name type="common">huchen</name>
    <dbReference type="NCBI Taxonomy" id="62062"/>
    <lineage>
        <taxon>Eukaryota</taxon>
        <taxon>Metazoa</taxon>
        <taxon>Chordata</taxon>
        <taxon>Craniata</taxon>
        <taxon>Vertebrata</taxon>
        <taxon>Euteleostomi</taxon>
        <taxon>Actinopterygii</taxon>
        <taxon>Neopterygii</taxon>
        <taxon>Teleostei</taxon>
        <taxon>Protacanthopterygii</taxon>
        <taxon>Salmoniformes</taxon>
        <taxon>Salmonidae</taxon>
        <taxon>Salmoninae</taxon>
        <taxon>Hucho</taxon>
    </lineage>
</organism>
<dbReference type="AlphaFoldDB" id="A0A4W5M229"/>
<evidence type="ECO:0000313" key="2">
    <source>
        <dbReference type="Ensembl" id="ENSHHUP00000032741.1"/>
    </source>
</evidence>
<evidence type="ECO:0000256" key="1">
    <source>
        <dbReference type="SAM" id="SignalP"/>
    </source>
</evidence>
<reference evidence="2" key="2">
    <citation type="submission" date="2025-08" db="UniProtKB">
        <authorList>
            <consortium name="Ensembl"/>
        </authorList>
    </citation>
    <scope>IDENTIFICATION</scope>
</reference>
<dbReference type="GO" id="GO:0005737">
    <property type="term" value="C:cytoplasm"/>
    <property type="evidence" value="ECO:0007669"/>
    <property type="project" value="TreeGrafter"/>
</dbReference>
<dbReference type="GeneTree" id="ENSGT00390000007354"/>
<proteinExistence type="predicted"/>
<reference evidence="3" key="1">
    <citation type="submission" date="2018-06" db="EMBL/GenBank/DDBJ databases">
        <title>Genome assembly of Danube salmon.</title>
        <authorList>
            <person name="Macqueen D.J."/>
            <person name="Gundappa M.K."/>
        </authorList>
    </citation>
    <scope>NUCLEOTIDE SEQUENCE [LARGE SCALE GENOMIC DNA]</scope>
</reference>
<dbReference type="GO" id="GO:0097352">
    <property type="term" value="P:autophagosome maturation"/>
    <property type="evidence" value="ECO:0007669"/>
    <property type="project" value="TreeGrafter"/>
</dbReference>
<feature type="signal peptide" evidence="1">
    <location>
        <begin position="1"/>
        <end position="22"/>
    </location>
</feature>
<protein>
    <submittedName>
        <fullName evidence="2">Uncharacterized protein</fullName>
    </submittedName>
</protein>
<keyword evidence="3" id="KW-1185">Reference proteome</keyword>
<keyword evidence="1" id="KW-0732">Signal</keyword>
<dbReference type="InterPro" id="IPR051436">
    <property type="entry name" value="Autophagy-related_EPG5"/>
</dbReference>
<sequence length="145" mass="15875">MKAHSTISVCLLAGYHIRLTMASLPGKVSSLNYNILGGGVFQIQVLGNPSGVQQFMQALAILMSPVRHRAEFMSHMKPCESQSAAASGPESGNWTLVDEGGEEVNRVCACMCWCVWYFREFDPRSVGRSVVRLLMCVCVHVCFSG</sequence>
<accession>A0A4W5M229</accession>
<dbReference type="Proteomes" id="UP000314982">
    <property type="component" value="Unassembled WGS sequence"/>
</dbReference>
<evidence type="ECO:0000313" key="3">
    <source>
        <dbReference type="Proteomes" id="UP000314982"/>
    </source>
</evidence>
<feature type="chain" id="PRO_5021223195" evidence="1">
    <location>
        <begin position="23"/>
        <end position="145"/>
    </location>
</feature>
<dbReference type="PANTHER" id="PTHR31139">
    <property type="entry name" value="ECTOPIC P GRANULES PROTEIN 5 HOMOLOG"/>
    <property type="match status" value="1"/>
</dbReference>
<dbReference type="Ensembl" id="ENSHHUT00000034077.1">
    <property type="protein sequence ID" value="ENSHHUP00000032741.1"/>
    <property type="gene ID" value="ENSHHUG00000020699.1"/>
</dbReference>